<dbReference type="NCBIfam" id="TIGR00014">
    <property type="entry name" value="arsC"/>
    <property type="match status" value="1"/>
</dbReference>
<evidence type="ECO:0000313" key="5">
    <source>
        <dbReference type="EMBL" id="GAA4867106.1"/>
    </source>
</evidence>
<gene>
    <name evidence="5" type="primary">arsC</name>
    <name evidence="5" type="ORF">GCM10023332_19320</name>
</gene>
<keyword evidence="2 4" id="KW-0560">Oxidoreductase</keyword>
<dbReference type="InterPro" id="IPR006659">
    <property type="entry name" value="Arsenate_reductase"/>
</dbReference>
<dbReference type="SUPFAM" id="SSF52833">
    <property type="entry name" value="Thioredoxin-like"/>
    <property type="match status" value="1"/>
</dbReference>
<organism evidence="5 6">
    <name type="scientific">Luteimonas vadosa</name>
    <dbReference type="NCBI Taxonomy" id="1165507"/>
    <lineage>
        <taxon>Bacteria</taxon>
        <taxon>Pseudomonadati</taxon>
        <taxon>Pseudomonadota</taxon>
        <taxon>Gammaproteobacteria</taxon>
        <taxon>Lysobacterales</taxon>
        <taxon>Lysobacteraceae</taxon>
        <taxon>Luteimonas</taxon>
    </lineage>
</organism>
<dbReference type="InterPro" id="IPR036249">
    <property type="entry name" value="Thioredoxin-like_sf"/>
</dbReference>
<evidence type="ECO:0000256" key="3">
    <source>
        <dbReference type="PROSITE-ProRule" id="PRU01282"/>
    </source>
</evidence>
<dbReference type="EMBL" id="BAABJY010000002">
    <property type="protein sequence ID" value="GAA4867106.1"/>
    <property type="molecule type" value="Genomic_DNA"/>
</dbReference>
<comment type="similarity">
    <text evidence="1 3 4">Belongs to the ArsC family.</text>
</comment>
<dbReference type="Gene3D" id="3.40.30.10">
    <property type="entry name" value="Glutaredoxin"/>
    <property type="match status" value="1"/>
</dbReference>
<evidence type="ECO:0000313" key="6">
    <source>
        <dbReference type="Proteomes" id="UP001501323"/>
    </source>
</evidence>
<evidence type="ECO:0000256" key="4">
    <source>
        <dbReference type="RuleBase" id="RU362029"/>
    </source>
</evidence>
<accession>A0ABP9E397</accession>
<name>A0ABP9E397_9GAMM</name>
<evidence type="ECO:0000256" key="1">
    <source>
        <dbReference type="ARBA" id="ARBA00007198"/>
    </source>
</evidence>
<dbReference type="Pfam" id="PF03960">
    <property type="entry name" value="ArsC"/>
    <property type="match status" value="1"/>
</dbReference>
<dbReference type="PROSITE" id="PS51353">
    <property type="entry name" value="ARSC"/>
    <property type="match status" value="1"/>
</dbReference>
<comment type="catalytic activity">
    <reaction evidence="4">
        <text>[glutaredoxin]-dithiol + arsenate + glutathione + H(+) = glutathionyl-S-S-[glutaredoxin] + arsenite + H2O</text>
        <dbReference type="Rhea" id="RHEA:22016"/>
        <dbReference type="Rhea" id="RHEA-COMP:10729"/>
        <dbReference type="Rhea" id="RHEA-COMP:17668"/>
        <dbReference type="ChEBI" id="CHEBI:15377"/>
        <dbReference type="ChEBI" id="CHEBI:15378"/>
        <dbReference type="ChEBI" id="CHEBI:29242"/>
        <dbReference type="ChEBI" id="CHEBI:29950"/>
        <dbReference type="ChEBI" id="CHEBI:48597"/>
        <dbReference type="ChEBI" id="CHEBI:57925"/>
        <dbReference type="ChEBI" id="CHEBI:146199"/>
        <dbReference type="EC" id="1.20.4.1"/>
    </reaction>
</comment>
<dbReference type="CDD" id="cd03034">
    <property type="entry name" value="ArsC_ArsC"/>
    <property type="match status" value="1"/>
</dbReference>
<dbReference type="RefSeq" id="WP_345295274.1">
    <property type="nucleotide sequence ID" value="NZ_BAABJY010000002.1"/>
</dbReference>
<dbReference type="InterPro" id="IPR006660">
    <property type="entry name" value="Arsenate_reductase-like"/>
</dbReference>
<keyword evidence="6" id="KW-1185">Reference proteome</keyword>
<dbReference type="EC" id="1.20.4.1" evidence="4"/>
<protein>
    <recommendedName>
        <fullName evidence="4">Arsenate reductase</fullName>
        <ecNumber evidence="4">1.20.4.1</ecNumber>
    </recommendedName>
</protein>
<proteinExistence type="inferred from homology"/>
<comment type="caution">
    <text evidence="5">The sequence shown here is derived from an EMBL/GenBank/DDBJ whole genome shotgun (WGS) entry which is preliminary data.</text>
</comment>
<dbReference type="PANTHER" id="PTHR30041:SF4">
    <property type="entry name" value="ARSENATE REDUCTASE"/>
    <property type="match status" value="1"/>
</dbReference>
<reference evidence="6" key="1">
    <citation type="journal article" date="2019" name="Int. J. Syst. Evol. Microbiol.">
        <title>The Global Catalogue of Microorganisms (GCM) 10K type strain sequencing project: providing services to taxonomists for standard genome sequencing and annotation.</title>
        <authorList>
            <consortium name="The Broad Institute Genomics Platform"/>
            <consortium name="The Broad Institute Genome Sequencing Center for Infectious Disease"/>
            <person name="Wu L."/>
            <person name="Ma J."/>
        </authorList>
    </citation>
    <scope>NUCLEOTIDE SEQUENCE [LARGE SCALE GENOMIC DNA]</scope>
    <source>
        <strain evidence="6">JCM 18392</strain>
    </source>
</reference>
<sequence length="118" mass="13102">MSKNLLLHNPRCSKSRAALALLQERHVEFEVVPYLEAPPTPARLRDLLRKLGIGARDLLRTGEAEYAALGLADPTLDDEAIIRAMAAHPRLIERPVFVRDGRAVIGRPPERVLDLLPA</sequence>
<dbReference type="PANTHER" id="PTHR30041">
    <property type="entry name" value="ARSENATE REDUCTASE"/>
    <property type="match status" value="1"/>
</dbReference>
<evidence type="ECO:0000256" key="2">
    <source>
        <dbReference type="ARBA" id="ARBA00023002"/>
    </source>
</evidence>
<dbReference type="Proteomes" id="UP001501323">
    <property type="component" value="Unassembled WGS sequence"/>
</dbReference>